<keyword evidence="3 10" id="KW-0662">Pyridine nucleotide biosynthesis</keyword>
<dbReference type="HAMAP" id="MF_00244">
    <property type="entry name" value="NaMN_adenylyltr"/>
    <property type="match status" value="1"/>
</dbReference>
<dbReference type="PANTHER" id="PTHR39321">
    <property type="entry name" value="NICOTINATE-NUCLEOTIDE ADENYLYLTRANSFERASE-RELATED"/>
    <property type="match status" value="1"/>
</dbReference>
<dbReference type="PANTHER" id="PTHR39321:SF3">
    <property type="entry name" value="PHOSPHOPANTETHEINE ADENYLYLTRANSFERASE"/>
    <property type="match status" value="1"/>
</dbReference>
<keyword evidence="7 10" id="KW-0067">ATP-binding</keyword>
<organism evidence="12 13">
    <name type="scientific">Metabacillus sediminis</name>
    <dbReference type="NCBI Taxonomy" id="3117746"/>
    <lineage>
        <taxon>Bacteria</taxon>
        <taxon>Bacillati</taxon>
        <taxon>Bacillota</taxon>
        <taxon>Bacilli</taxon>
        <taxon>Bacillales</taxon>
        <taxon>Bacillaceae</taxon>
        <taxon>Metabacillus</taxon>
    </lineage>
</organism>
<dbReference type="InterPro" id="IPR014729">
    <property type="entry name" value="Rossmann-like_a/b/a_fold"/>
</dbReference>
<evidence type="ECO:0000256" key="1">
    <source>
        <dbReference type="ARBA" id="ARBA00002324"/>
    </source>
</evidence>
<protein>
    <recommendedName>
        <fullName evidence="10">Probable nicotinate-nucleotide adenylyltransferase</fullName>
        <ecNumber evidence="10">2.7.7.18</ecNumber>
    </recommendedName>
    <alternativeName>
        <fullName evidence="10">Deamido-NAD(+) diphosphorylase</fullName>
    </alternativeName>
    <alternativeName>
        <fullName evidence="10">Deamido-NAD(+) pyrophosphorylase</fullName>
    </alternativeName>
    <alternativeName>
        <fullName evidence="10">Nicotinate mononucleotide adenylyltransferase</fullName>
        <shortName evidence="10">NaMN adenylyltransferase</shortName>
    </alternativeName>
</protein>
<dbReference type="NCBIfam" id="NF000840">
    <property type="entry name" value="PRK00071.1-3"/>
    <property type="match status" value="1"/>
</dbReference>
<keyword evidence="4 10" id="KW-0808">Transferase</keyword>
<evidence type="ECO:0000313" key="12">
    <source>
        <dbReference type="EMBL" id="WXB95655.1"/>
    </source>
</evidence>
<comment type="pathway">
    <text evidence="2 10">Cofactor biosynthesis; NAD(+) biosynthesis; deamido-NAD(+) from nicotinate D-ribonucleotide: step 1/1.</text>
</comment>
<keyword evidence="5 10" id="KW-0548">Nucleotidyltransferase</keyword>
<dbReference type="SUPFAM" id="SSF52374">
    <property type="entry name" value="Nucleotidylyl transferase"/>
    <property type="match status" value="1"/>
</dbReference>
<proteinExistence type="inferred from homology"/>
<comment type="function">
    <text evidence="1 10">Catalyzes the reversible adenylation of nicotinate mononucleotide (NaMN) to nicotinic acid adenine dinucleotide (NaAD).</text>
</comment>
<dbReference type="RefSeq" id="WP_338777246.1">
    <property type="nucleotide sequence ID" value="NZ_CP147407.1"/>
</dbReference>
<accession>A0ABZ2NEJ7</accession>
<dbReference type="GO" id="GO:0004515">
    <property type="term" value="F:nicotinate-nucleotide adenylyltransferase activity"/>
    <property type="evidence" value="ECO:0007669"/>
    <property type="project" value="UniProtKB-EC"/>
</dbReference>
<comment type="catalytic activity">
    <reaction evidence="9 10">
        <text>nicotinate beta-D-ribonucleotide + ATP + H(+) = deamido-NAD(+) + diphosphate</text>
        <dbReference type="Rhea" id="RHEA:22860"/>
        <dbReference type="ChEBI" id="CHEBI:15378"/>
        <dbReference type="ChEBI" id="CHEBI:30616"/>
        <dbReference type="ChEBI" id="CHEBI:33019"/>
        <dbReference type="ChEBI" id="CHEBI:57502"/>
        <dbReference type="ChEBI" id="CHEBI:58437"/>
        <dbReference type="EC" id="2.7.7.18"/>
    </reaction>
</comment>
<reference evidence="12 13" key="1">
    <citation type="submission" date="2024-02" db="EMBL/GenBank/DDBJ databases">
        <title>Seven novel Bacillus-like species.</title>
        <authorList>
            <person name="Liu G."/>
        </authorList>
    </citation>
    <scope>NUCLEOTIDE SEQUENCE [LARGE SCALE GENOMIC DNA]</scope>
    <source>
        <strain evidence="12 13">FJAT-52054</strain>
    </source>
</reference>
<dbReference type="CDD" id="cd02165">
    <property type="entry name" value="NMNAT"/>
    <property type="match status" value="1"/>
</dbReference>
<evidence type="ECO:0000313" key="13">
    <source>
        <dbReference type="Proteomes" id="UP001377337"/>
    </source>
</evidence>
<name>A0ABZ2NEJ7_9BACI</name>
<comment type="similarity">
    <text evidence="10">Belongs to the NadD family.</text>
</comment>
<evidence type="ECO:0000256" key="2">
    <source>
        <dbReference type="ARBA" id="ARBA00005019"/>
    </source>
</evidence>
<evidence type="ECO:0000256" key="8">
    <source>
        <dbReference type="ARBA" id="ARBA00023027"/>
    </source>
</evidence>
<evidence type="ECO:0000259" key="11">
    <source>
        <dbReference type="Pfam" id="PF01467"/>
    </source>
</evidence>
<evidence type="ECO:0000256" key="4">
    <source>
        <dbReference type="ARBA" id="ARBA00022679"/>
    </source>
</evidence>
<feature type="domain" description="Cytidyltransferase-like" evidence="11">
    <location>
        <begin position="1"/>
        <end position="142"/>
    </location>
</feature>
<evidence type="ECO:0000256" key="5">
    <source>
        <dbReference type="ARBA" id="ARBA00022695"/>
    </source>
</evidence>
<dbReference type="InterPro" id="IPR005248">
    <property type="entry name" value="NadD/NMNAT"/>
</dbReference>
<sequence>MASEVKAALSLDEIWFLPNSLPPHKQDEEHSSPIDRCEMLKLAVSGKEGFLVEPIELERTGPSYTYDTIVLLKEKYPDYHFSFIIGADMIEYLPKWNRVDQLLSMVRFVGVGRPGYSPATNYNLTMVDVPQFDVSSSMIRNRIEQGITTSYLMQDKIMDFIKEKGLYGT</sequence>
<evidence type="ECO:0000256" key="10">
    <source>
        <dbReference type="HAMAP-Rule" id="MF_00244"/>
    </source>
</evidence>
<keyword evidence="8 10" id="KW-0520">NAD</keyword>
<dbReference type="Pfam" id="PF01467">
    <property type="entry name" value="CTP_transf_like"/>
    <property type="match status" value="1"/>
</dbReference>
<evidence type="ECO:0000256" key="7">
    <source>
        <dbReference type="ARBA" id="ARBA00022840"/>
    </source>
</evidence>
<dbReference type="Proteomes" id="UP001377337">
    <property type="component" value="Chromosome"/>
</dbReference>
<evidence type="ECO:0000256" key="3">
    <source>
        <dbReference type="ARBA" id="ARBA00022642"/>
    </source>
</evidence>
<dbReference type="EC" id="2.7.7.18" evidence="10"/>
<dbReference type="NCBIfam" id="TIGR00482">
    <property type="entry name" value="nicotinate (nicotinamide) nucleotide adenylyltransferase"/>
    <property type="match status" value="1"/>
</dbReference>
<keyword evidence="6 10" id="KW-0547">Nucleotide-binding</keyword>
<dbReference type="NCBIfam" id="NF000841">
    <property type="entry name" value="PRK00071.1-4"/>
    <property type="match status" value="1"/>
</dbReference>
<evidence type="ECO:0000256" key="6">
    <source>
        <dbReference type="ARBA" id="ARBA00022741"/>
    </source>
</evidence>
<gene>
    <name evidence="10" type="primary">nadD</name>
    <name evidence="12" type="ORF">WCV65_13915</name>
</gene>
<keyword evidence="13" id="KW-1185">Reference proteome</keyword>
<dbReference type="Gene3D" id="3.40.50.620">
    <property type="entry name" value="HUPs"/>
    <property type="match status" value="1"/>
</dbReference>
<dbReference type="EMBL" id="CP147407">
    <property type="protein sequence ID" value="WXB95655.1"/>
    <property type="molecule type" value="Genomic_DNA"/>
</dbReference>
<dbReference type="InterPro" id="IPR004821">
    <property type="entry name" value="Cyt_trans-like"/>
</dbReference>
<evidence type="ECO:0000256" key="9">
    <source>
        <dbReference type="ARBA" id="ARBA00048721"/>
    </source>
</evidence>